<dbReference type="InParanoid" id="A0A7J7DMT0"/>
<evidence type="ECO:0000259" key="6">
    <source>
        <dbReference type="PROSITE" id="PS50103"/>
    </source>
</evidence>
<protein>
    <submittedName>
        <fullName evidence="7">Zinc finger CCCH domain-containing protein 48-like</fullName>
    </submittedName>
</protein>
<dbReference type="InterPro" id="IPR000571">
    <property type="entry name" value="Znf_CCCH"/>
</dbReference>
<dbReference type="PRINTS" id="PR00320">
    <property type="entry name" value="GPROTEINBRPT"/>
</dbReference>
<dbReference type="PANTHER" id="PTHR44489">
    <property type="match status" value="1"/>
</dbReference>
<comment type="caution">
    <text evidence="7">The sequence shown here is derived from an EMBL/GenBank/DDBJ whole genome shotgun (WGS) entry which is preliminary data.</text>
</comment>
<dbReference type="PROSITE" id="PS50294">
    <property type="entry name" value="WD_REPEATS_REGION"/>
    <property type="match status" value="2"/>
</dbReference>
<feature type="repeat" description="WD" evidence="3">
    <location>
        <begin position="398"/>
        <end position="437"/>
    </location>
</feature>
<feature type="region of interest" description="Disordered" evidence="5">
    <location>
        <begin position="99"/>
        <end position="192"/>
    </location>
</feature>
<dbReference type="Pfam" id="PF00400">
    <property type="entry name" value="WD40"/>
    <property type="match status" value="3"/>
</dbReference>
<proteinExistence type="predicted"/>
<dbReference type="InterPro" id="IPR044715">
    <property type="entry name" value="WDR86-like"/>
</dbReference>
<evidence type="ECO:0000256" key="1">
    <source>
        <dbReference type="ARBA" id="ARBA00022574"/>
    </source>
</evidence>
<sequence>MSTAASTTTKVNCSLPIWISSSTVGIRFASQPRVLSMAVTATRRLTGRPGGFVFNRLGEHTNQTKNVTCSFWLAGKCTKNPCRFMHRELPLPLVQGEIAKKPRTMTEGRTWKSTNHDNPKGFSPSTAVRRSGDARTKNTLEGTSTKKPQMLPGGQPRQSTNHGSPKGSSLSISVSGSGNTKNALDRSVLPSVQDRNIKKLHTLTEDQPRKSLNHYRLENSSISTDLSGSGDTRAENAIERSCKYWISGNCMSGDQCNYLHSWSCGDGLSMMAKLGGHKKNVTGVALPSGSDKLFSSGKDGTARIWDCHTGQCVHSINLGDEIGSLISEGSWVFVGLPNVVKSWNVQTSVEYSLNGPVGQVYAIAVGNDILFAGAQDGVILAWKGSSESHPPFQLAASLEGHTSAVTCLTVGAMGLYSGSMDQTIRAWDLNTLTCTHKLNGHSDVVMSLLCWDQFLLSCSLDHKINVWYLTEEGILEVAYTHDMEHGALAFCGMVDTENKPILLCSCKDNTVRLFDLPS</sequence>
<keyword evidence="4" id="KW-0479">Metal-binding</keyword>
<name>A0A7J7DMT0_TRIWF</name>
<dbReference type="Proteomes" id="UP000593562">
    <property type="component" value="Unassembled WGS sequence"/>
</dbReference>
<dbReference type="SUPFAM" id="SSF50978">
    <property type="entry name" value="WD40 repeat-like"/>
    <property type="match status" value="1"/>
</dbReference>
<feature type="domain" description="C3H1-type" evidence="6">
    <location>
        <begin position="63"/>
        <end position="89"/>
    </location>
</feature>
<accession>A0A7J7DMT0</accession>
<feature type="compositionally biased region" description="Low complexity" evidence="5">
    <location>
        <begin position="163"/>
        <end position="178"/>
    </location>
</feature>
<dbReference type="InterPro" id="IPR001680">
    <property type="entry name" value="WD40_rpt"/>
</dbReference>
<evidence type="ECO:0000256" key="4">
    <source>
        <dbReference type="PROSITE-ProRule" id="PRU00723"/>
    </source>
</evidence>
<evidence type="ECO:0000313" key="8">
    <source>
        <dbReference type="Proteomes" id="UP000593562"/>
    </source>
</evidence>
<dbReference type="SMART" id="SM00356">
    <property type="entry name" value="ZnF_C3H1"/>
    <property type="match status" value="2"/>
</dbReference>
<dbReference type="SMART" id="SM00320">
    <property type="entry name" value="WD40"/>
    <property type="match status" value="5"/>
</dbReference>
<dbReference type="Pfam" id="PF14608">
    <property type="entry name" value="zf-CCCH_2"/>
    <property type="match status" value="2"/>
</dbReference>
<feature type="repeat" description="WD" evidence="3">
    <location>
        <begin position="274"/>
        <end position="315"/>
    </location>
</feature>
<evidence type="ECO:0000256" key="3">
    <source>
        <dbReference type="PROSITE-ProRule" id="PRU00221"/>
    </source>
</evidence>
<evidence type="ECO:0000256" key="2">
    <source>
        <dbReference type="ARBA" id="ARBA00022737"/>
    </source>
</evidence>
<evidence type="ECO:0000256" key="5">
    <source>
        <dbReference type="SAM" id="MobiDB-lite"/>
    </source>
</evidence>
<reference evidence="7 8" key="1">
    <citation type="journal article" date="2020" name="Nat. Commun.">
        <title>Genome of Tripterygium wilfordii and identification of cytochrome P450 involved in triptolide biosynthesis.</title>
        <authorList>
            <person name="Tu L."/>
            <person name="Su P."/>
            <person name="Zhang Z."/>
            <person name="Gao L."/>
            <person name="Wang J."/>
            <person name="Hu T."/>
            <person name="Zhou J."/>
            <person name="Zhang Y."/>
            <person name="Zhao Y."/>
            <person name="Liu Y."/>
            <person name="Song Y."/>
            <person name="Tong Y."/>
            <person name="Lu Y."/>
            <person name="Yang J."/>
            <person name="Xu C."/>
            <person name="Jia M."/>
            <person name="Peters R.J."/>
            <person name="Huang L."/>
            <person name="Gao W."/>
        </authorList>
    </citation>
    <scope>NUCLEOTIDE SEQUENCE [LARGE SCALE GENOMIC DNA]</scope>
    <source>
        <strain evidence="8">cv. XIE 37</strain>
        <tissue evidence="7">Leaf</tissue>
    </source>
</reference>
<dbReference type="Gene3D" id="2.130.10.10">
    <property type="entry name" value="YVTN repeat-like/Quinoprotein amine dehydrogenase"/>
    <property type="match status" value="1"/>
</dbReference>
<organism evidence="7 8">
    <name type="scientific">Tripterygium wilfordii</name>
    <name type="common">Thunder God vine</name>
    <dbReference type="NCBI Taxonomy" id="458696"/>
    <lineage>
        <taxon>Eukaryota</taxon>
        <taxon>Viridiplantae</taxon>
        <taxon>Streptophyta</taxon>
        <taxon>Embryophyta</taxon>
        <taxon>Tracheophyta</taxon>
        <taxon>Spermatophyta</taxon>
        <taxon>Magnoliopsida</taxon>
        <taxon>eudicotyledons</taxon>
        <taxon>Gunneridae</taxon>
        <taxon>Pentapetalae</taxon>
        <taxon>rosids</taxon>
        <taxon>fabids</taxon>
        <taxon>Celastrales</taxon>
        <taxon>Celastraceae</taxon>
        <taxon>Tripterygium</taxon>
    </lineage>
</organism>
<dbReference type="InterPro" id="IPR019775">
    <property type="entry name" value="WD40_repeat_CS"/>
</dbReference>
<keyword evidence="1 3" id="KW-0853">WD repeat</keyword>
<dbReference type="InterPro" id="IPR015943">
    <property type="entry name" value="WD40/YVTN_repeat-like_dom_sf"/>
</dbReference>
<dbReference type="InterPro" id="IPR020472">
    <property type="entry name" value="WD40_PAC1"/>
</dbReference>
<feature type="zinc finger region" description="C3H1-type" evidence="4">
    <location>
        <begin position="63"/>
        <end position="89"/>
    </location>
</feature>
<evidence type="ECO:0000313" key="7">
    <source>
        <dbReference type="EMBL" id="KAF5747386.1"/>
    </source>
</evidence>
<feature type="zinc finger region" description="C3H1-type" evidence="4">
    <location>
        <begin position="236"/>
        <end position="263"/>
    </location>
</feature>
<gene>
    <name evidence="7" type="ORF">HS088_TW05G00107</name>
</gene>
<keyword evidence="4" id="KW-0862">Zinc</keyword>
<dbReference type="PANTHER" id="PTHR44489:SF14">
    <property type="entry name" value="ZINC FINGER CCCH DOMAIN-CONTAINING PROTEIN 59-RELATED"/>
    <property type="match status" value="1"/>
</dbReference>
<keyword evidence="8" id="KW-1185">Reference proteome</keyword>
<feature type="domain" description="C3H1-type" evidence="6">
    <location>
        <begin position="236"/>
        <end position="263"/>
    </location>
</feature>
<dbReference type="PROSITE" id="PS00678">
    <property type="entry name" value="WD_REPEATS_1"/>
    <property type="match status" value="1"/>
</dbReference>
<dbReference type="PROSITE" id="PS50082">
    <property type="entry name" value="WD_REPEATS_2"/>
    <property type="match status" value="2"/>
</dbReference>
<dbReference type="EMBL" id="JAAARO010000005">
    <property type="protein sequence ID" value="KAF5747386.1"/>
    <property type="molecule type" value="Genomic_DNA"/>
</dbReference>
<feature type="compositionally biased region" description="Basic and acidic residues" evidence="5">
    <location>
        <begin position="99"/>
        <end position="119"/>
    </location>
</feature>
<keyword evidence="2" id="KW-0677">Repeat</keyword>
<dbReference type="AlphaFoldDB" id="A0A7J7DMT0"/>
<dbReference type="GO" id="GO:0008270">
    <property type="term" value="F:zinc ion binding"/>
    <property type="evidence" value="ECO:0007669"/>
    <property type="project" value="UniProtKB-KW"/>
</dbReference>
<keyword evidence="4" id="KW-0863">Zinc-finger</keyword>
<dbReference type="InterPro" id="IPR036322">
    <property type="entry name" value="WD40_repeat_dom_sf"/>
</dbReference>
<dbReference type="PROSITE" id="PS50103">
    <property type="entry name" value="ZF_C3H1"/>
    <property type="match status" value="2"/>
</dbReference>